<feature type="transmembrane region" description="Helical" evidence="2">
    <location>
        <begin position="277"/>
        <end position="294"/>
    </location>
</feature>
<dbReference type="OrthoDB" id="38461at2759"/>
<dbReference type="PANTHER" id="PTHR36840:SF1">
    <property type="entry name" value="BLL5714 PROTEIN"/>
    <property type="match status" value="1"/>
</dbReference>
<feature type="transmembrane region" description="Helical" evidence="2">
    <location>
        <begin position="250"/>
        <end position="271"/>
    </location>
</feature>
<evidence type="ECO:0000256" key="2">
    <source>
        <dbReference type="SAM" id="Phobius"/>
    </source>
</evidence>
<evidence type="ECO:0000256" key="1">
    <source>
        <dbReference type="SAM" id="MobiDB-lite"/>
    </source>
</evidence>
<dbReference type="EMBL" id="CM000616">
    <property type="protein sequence ID" value="EEC46560.1"/>
    <property type="molecule type" value="Genomic_DNA"/>
</dbReference>
<keyword evidence="2" id="KW-0812">Transmembrane</keyword>
<gene>
    <name evidence="3" type="ORF">PHATRDRAFT_47590</name>
</gene>
<dbReference type="HOGENOM" id="CLU_445177_0_0_1"/>
<feature type="compositionally biased region" description="Basic and acidic residues" evidence="1">
    <location>
        <begin position="713"/>
        <end position="725"/>
    </location>
</feature>
<feature type="transmembrane region" description="Helical" evidence="2">
    <location>
        <begin position="579"/>
        <end position="601"/>
    </location>
</feature>
<feature type="transmembrane region" description="Helical" evidence="2">
    <location>
        <begin position="547"/>
        <end position="567"/>
    </location>
</feature>
<feature type="region of interest" description="Disordered" evidence="1">
    <location>
        <begin position="678"/>
        <end position="725"/>
    </location>
</feature>
<protein>
    <submittedName>
        <fullName evidence="3">Uncharacterized protein</fullName>
    </submittedName>
</protein>
<keyword evidence="2" id="KW-1133">Transmembrane helix</keyword>
<feature type="transmembrane region" description="Helical" evidence="2">
    <location>
        <begin position="339"/>
        <end position="361"/>
    </location>
</feature>
<feature type="transmembrane region" description="Helical" evidence="2">
    <location>
        <begin position="436"/>
        <end position="456"/>
    </location>
</feature>
<feature type="transmembrane region" description="Helical" evidence="2">
    <location>
        <begin position="306"/>
        <end position="327"/>
    </location>
</feature>
<dbReference type="InterPro" id="IPR010640">
    <property type="entry name" value="Low_temperature_requirement_A"/>
</dbReference>
<evidence type="ECO:0000313" key="4">
    <source>
        <dbReference type="Proteomes" id="UP000000759"/>
    </source>
</evidence>
<feature type="transmembrane region" description="Helical" evidence="2">
    <location>
        <begin position="404"/>
        <end position="424"/>
    </location>
</feature>
<reference evidence="4" key="2">
    <citation type="submission" date="2008-08" db="EMBL/GenBank/DDBJ databases">
        <authorList>
            <consortium name="Diatom Consortium"/>
            <person name="Grigoriev I."/>
            <person name="Grimwood J."/>
            <person name="Kuo A."/>
            <person name="Otillar R.P."/>
            <person name="Salamov A."/>
            <person name="Detter J.C."/>
            <person name="Lindquist E."/>
            <person name="Shapiro H."/>
            <person name="Lucas S."/>
            <person name="Glavina del Rio T."/>
            <person name="Pitluck S."/>
            <person name="Rokhsar D."/>
            <person name="Bowler C."/>
        </authorList>
    </citation>
    <scope>GENOME REANNOTATION</scope>
    <source>
        <strain evidence="4">CCAP 1055/1</strain>
    </source>
</reference>
<feature type="compositionally biased region" description="Polar residues" evidence="1">
    <location>
        <begin position="125"/>
        <end position="139"/>
    </location>
</feature>
<feature type="region of interest" description="Disordered" evidence="1">
    <location>
        <begin position="121"/>
        <end position="166"/>
    </location>
</feature>
<name>B7G469_PHATC</name>
<dbReference type="AlphaFoldDB" id="B7G469"/>
<dbReference type="PaxDb" id="2850-Phatr47590"/>
<accession>B7G469</accession>
<dbReference type="RefSeq" id="XP_002182020.1">
    <property type="nucleotide sequence ID" value="XM_002181984.1"/>
</dbReference>
<dbReference type="PANTHER" id="PTHR36840">
    <property type="entry name" value="BLL5714 PROTEIN"/>
    <property type="match status" value="1"/>
</dbReference>
<feature type="transmembrane region" description="Helical" evidence="2">
    <location>
        <begin position="373"/>
        <end position="398"/>
    </location>
</feature>
<dbReference type="KEGG" id="pti:PHATRDRAFT_47590"/>
<feature type="transmembrane region" description="Helical" evidence="2">
    <location>
        <begin position="468"/>
        <end position="486"/>
    </location>
</feature>
<dbReference type="InParanoid" id="B7G469"/>
<dbReference type="Proteomes" id="UP000000759">
    <property type="component" value="Chromosome 14"/>
</dbReference>
<keyword evidence="2" id="KW-0472">Membrane</keyword>
<dbReference type="eggNOG" id="ENOG502SJ5T">
    <property type="taxonomic scope" value="Eukaryota"/>
</dbReference>
<proteinExistence type="predicted"/>
<dbReference type="GeneID" id="7202807"/>
<feature type="transmembrane region" description="Helical" evidence="2">
    <location>
        <begin position="621"/>
        <end position="638"/>
    </location>
</feature>
<organism evidence="3 4">
    <name type="scientific">Phaeodactylum tricornutum (strain CCAP 1055/1)</name>
    <dbReference type="NCBI Taxonomy" id="556484"/>
    <lineage>
        <taxon>Eukaryota</taxon>
        <taxon>Sar</taxon>
        <taxon>Stramenopiles</taxon>
        <taxon>Ochrophyta</taxon>
        <taxon>Bacillariophyta</taxon>
        <taxon>Bacillariophyceae</taxon>
        <taxon>Bacillariophycidae</taxon>
        <taxon>Naviculales</taxon>
        <taxon>Phaeodactylaceae</taxon>
        <taxon>Phaeodactylum</taxon>
    </lineage>
</organism>
<feature type="compositionally biased region" description="Low complexity" evidence="1">
    <location>
        <begin position="698"/>
        <end position="710"/>
    </location>
</feature>
<evidence type="ECO:0000313" key="3">
    <source>
        <dbReference type="EMBL" id="EEC46560.1"/>
    </source>
</evidence>
<sequence length="725" mass="80732">MRRNSWSSYRLGVRMDLPATAYSAATKRIRKLARLTGWLAYLANNDPRSYGSTHTRIERLIGRTRHESAAPRHLCSDYIVFFPYRVKMKRFFKASPEKEKKNVTFPVASTPDRIIQEARQIAQDPLSSTPVRSSTTNNNLDDDTVLRSGNPSQRSSSKKKKKPATVEEELAQAKAQIAHEKAGKRKLFHSLVKLANELRRVRTKSSPLLAQRDFEEQPWHQGGIWRAPTLLPGVLQENESQKRTMTRRPALSLSSLFFNLVIVTALTRVGVVISQMGYIDLPRVFYFAIFWTIWSKQASYNTRFDTSDVSATIVTLVTCFAILFASLSVPQPLDTEDASRILACAAFCAGLHALLHVRVAITGDPSNALSQHVAAYAMLNIVLFTVEMVLYLIAILVFDVAYHYRWLLVLAALISSMRVPRAFLANDFHAACSQRSVLFILLLGFLLQSVVVVASEFFSYQTPSLQDYAFLGAACLLFFCIKLLYVDDDSDTLAEDHALLVNRAAGFFFNVGQFMLLLSTTVMGSGLNLLTHEYLAATAALPGPSKHLVCGGFAACLLSTLFLKSMHLKRIPTAGRNKALFIAAYVVQTLVLLTVAGMGAYMAFGTPSGWFGYLMETDMQLLWALAVGALFAVLMSWLDEGVDLALYASMEDAQEFRIHPFGFWWCLKPEISQQEVEDALLSDDGEGSTAEARKEQRLSQLSPLLGSSLSDMKNLDYDSIPKEGV</sequence>
<reference evidence="3 4" key="1">
    <citation type="journal article" date="2008" name="Nature">
        <title>The Phaeodactylum genome reveals the evolutionary history of diatom genomes.</title>
        <authorList>
            <person name="Bowler C."/>
            <person name="Allen A.E."/>
            <person name="Badger J.H."/>
            <person name="Grimwood J."/>
            <person name="Jabbari K."/>
            <person name="Kuo A."/>
            <person name="Maheswari U."/>
            <person name="Martens C."/>
            <person name="Maumus F."/>
            <person name="Otillar R.P."/>
            <person name="Rayko E."/>
            <person name="Salamov A."/>
            <person name="Vandepoele K."/>
            <person name="Beszteri B."/>
            <person name="Gruber A."/>
            <person name="Heijde M."/>
            <person name="Katinka M."/>
            <person name="Mock T."/>
            <person name="Valentin K."/>
            <person name="Verret F."/>
            <person name="Berges J.A."/>
            <person name="Brownlee C."/>
            <person name="Cadoret J.P."/>
            <person name="Chiovitti A."/>
            <person name="Choi C.J."/>
            <person name="Coesel S."/>
            <person name="De Martino A."/>
            <person name="Detter J.C."/>
            <person name="Durkin C."/>
            <person name="Falciatore A."/>
            <person name="Fournet J."/>
            <person name="Haruta M."/>
            <person name="Huysman M.J."/>
            <person name="Jenkins B.D."/>
            <person name="Jiroutova K."/>
            <person name="Jorgensen R.E."/>
            <person name="Joubert Y."/>
            <person name="Kaplan A."/>
            <person name="Kroger N."/>
            <person name="Kroth P.G."/>
            <person name="La Roche J."/>
            <person name="Lindquist E."/>
            <person name="Lommer M."/>
            <person name="Martin-Jezequel V."/>
            <person name="Lopez P.J."/>
            <person name="Lucas S."/>
            <person name="Mangogna M."/>
            <person name="McGinnis K."/>
            <person name="Medlin L.K."/>
            <person name="Montsant A."/>
            <person name="Oudot-Le Secq M.P."/>
            <person name="Napoli C."/>
            <person name="Obornik M."/>
            <person name="Parker M.S."/>
            <person name="Petit J.L."/>
            <person name="Porcel B.M."/>
            <person name="Poulsen N."/>
            <person name="Robison M."/>
            <person name="Rychlewski L."/>
            <person name="Rynearson T.A."/>
            <person name="Schmutz J."/>
            <person name="Shapiro H."/>
            <person name="Siaut M."/>
            <person name="Stanley M."/>
            <person name="Sussman M.R."/>
            <person name="Taylor A.R."/>
            <person name="Vardi A."/>
            <person name="von Dassow P."/>
            <person name="Vyverman W."/>
            <person name="Willis A."/>
            <person name="Wyrwicz L.S."/>
            <person name="Rokhsar D.S."/>
            <person name="Weissenbach J."/>
            <person name="Armbrust E.V."/>
            <person name="Green B.R."/>
            <person name="Van de Peer Y."/>
            <person name="Grigoriev I.V."/>
        </authorList>
    </citation>
    <scope>NUCLEOTIDE SEQUENCE [LARGE SCALE GENOMIC DNA]</scope>
    <source>
        <strain evidence="3 4">CCAP 1055/1</strain>
    </source>
</reference>
<dbReference type="Pfam" id="PF06772">
    <property type="entry name" value="LtrA"/>
    <property type="match status" value="1"/>
</dbReference>
<keyword evidence="4" id="KW-1185">Reference proteome</keyword>
<feature type="transmembrane region" description="Helical" evidence="2">
    <location>
        <begin position="507"/>
        <end position="527"/>
    </location>
</feature>